<reference evidence="4 5" key="1">
    <citation type="journal article" date="2011" name="J. Bacteriol.">
        <title>Complete genome sequence of Haloarcula hispanica, a model haloarchaeon for studying genetics, metabolism, and virus-host interaction.</title>
        <authorList>
            <person name="Liu H."/>
            <person name="Wu Z."/>
            <person name="Li M."/>
            <person name="Zhang F."/>
            <person name="Zheng H."/>
            <person name="Han J."/>
            <person name="Liu J."/>
            <person name="Zhou J."/>
            <person name="Wang S."/>
            <person name="Xiang H."/>
        </authorList>
    </citation>
    <scope>NUCLEOTIDE SEQUENCE [LARGE SCALE GENOMIC DNA]</scope>
    <source>
        <strain evidence="5">ATCC 33960 / DSM 4426 / JCM 8911 / NBRC 102182 / NCIMB 2187 / VKM B-1755</strain>
        <plasmid evidence="4 5">pHH400</plasmid>
    </source>
</reference>
<dbReference type="Proteomes" id="UP000005629">
    <property type="component" value="Plasmid pHH400"/>
</dbReference>
<name>G0I076_HALHT</name>
<organism evidence="4 5">
    <name type="scientific">Haloarcula hispanica (strain ATCC 33960 / DSM 4426 / JCM 8911 / NBRC 102182 / NCIMB 2187 / VKM B-1755)</name>
    <dbReference type="NCBI Taxonomy" id="634497"/>
    <lineage>
        <taxon>Archaea</taxon>
        <taxon>Methanobacteriati</taxon>
        <taxon>Methanobacteriota</taxon>
        <taxon>Stenosarchaea group</taxon>
        <taxon>Halobacteria</taxon>
        <taxon>Halobacteriales</taxon>
        <taxon>Haloarculaceae</taxon>
        <taxon>Haloarcula</taxon>
    </lineage>
</organism>
<evidence type="ECO:0000259" key="2">
    <source>
        <dbReference type="Pfam" id="PF12708"/>
    </source>
</evidence>
<evidence type="ECO:0000259" key="3">
    <source>
        <dbReference type="Pfam" id="PF13229"/>
    </source>
</evidence>
<dbReference type="AlphaFoldDB" id="G0I076"/>
<dbReference type="InterPro" id="IPR012334">
    <property type="entry name" value="Pectin_lyas_fold"/>
</dbReference>
<evidence type="ECO:0000313" key="5">
    <source>
        <dbReference type="Proteomes" id="UP000005629"/>
    </source>
</evidence>
<sequence length="466" mass="48990">MAQDVTDHGAVGDGSTDDTAAIRAAADAASPGGTVYFPAGTYLVGSNSPFPLDYPMDGSWDNLTWKGESFGSTVLQMVGGQSRWHMMFRARSSDGSQMTGVRFEQLTMDMNGSQQSGAPGSGWFRVYDGSGTFTMRDCVIKNSLNFGVQLGDDIAGDFKYCQFSRCGDPDVSAGHALNLNQSSKQTTNISWCLIEDSAGTDIDIGDDTTADYQTVIVERSYFSAGLGAVKIDPGNLKTVLRNTYIAGGSRTTRGIKTNNDNYDCGSLELEDVVIENCGGPGIDLGGGGHGTLTLNQVAVRNVENDGMRSFGGYSGMGIYAEGVDLGTSGTISVHNVSPNNDGIALFFDESSSGSIEEVRHDGTSGIGSLSSVTVGTAAAGSTQLKPDTVAKSEVGPRTSESTTDGTNESEETTEETSGSINLGNLGGYNQPAEGVLDWHIPLNENFQSIESDIISLAEKVNELENN</sequence>
<dbReference type="OrthoDB" id="324485at2157"/>
<dbReference type="SUPFAM" id="SSF51126">
    <property type="entry name" value="Pectin lyase-like"/>
    <property type="match status" value="1"/>
</dbReference>
<dbReference type="InterPro" id="IPR011050">
    <property type="entry name" value="Pectin_lyase_fold/virulence"/>
</dbReference>
<dbReference type="HOGENOM" id="CLU_592659_0_0_2"/>
<dbReference type="InterPro" id="IPR024535">
    <property type="entry name" value="RHGA/B-epi-like_pectate_lyase"/>
</dbReference>
<evidence type="ECO:0000256" key="1">
    <source>
        <dbReference type="SAM" id="MobiDB-lite"/>
    </source>
</evidence>
<dbReference type="eggNOG" id="arCOG10354">
    <property type="taxonomic scope" value="Archaea"/>
</dbReference>
<accession>G0I076</accession>
<keyword evidence="4" id="KW-0614">Plasmid</keyword>
<gene>
    <name evidence="4" type="ordered locus">HAH_5164</name>
</gene>
<dbReference type="Pfam" id="PF12708">
    <property type="entry name" value="Pect-lyase_RHGA_epim"/>
    <property type="match status" value="1"/>
</dbReference>
<feature type="region of interest" description="Disordered" evidence="1">
    <location>
        <begin position="378"/>
        <end position="424"/>
    </location>
</feature>
<dbReference type="EMBL" id="CP002923">
    <property type="protein sequence ID" value="AEM59297.1"/>
    <property type="molecule type" value="Genomic_DNA"/>
</dbReference>
<feature type="domain" description="Rhamnogalacturonase A/B/Epimerase-like pectate lyase" evidence="2">
    <location>
        <begin position="4"/>
        <end position="46"/>
    </location>
</feature>
<dbReference type="InterPro" id="IPR039448">
    <property type="entry name" value="Beta_helix"/>
</dbReference>
<proteinExistence type="predicted"/>
<dbReference type="Pfam" id="PF13229">
    <property type="entry name" value="Beta_helix"/>
    <property type="match status" value="1"/>
</dbReference>
<feature type="domain" description="Right handed beta helix" evidence="3">
    <location>
        <begin position="158"/>
        <end position="314"/>
    </location>
</feature>
<geneLocation type="plasmid" evidence="4 5">
    <name>pHH400</name>
</geneLocation>
<protein>
    <submittedName>
        <fullName evidence="4">Uncharacterized protein</fullName>
    </submittedName>
</protein>
<evidence type="ECO:0000313" key="4">
    <source>
        <dbReference type="EMBL" id="AEM59297.1"/>
    </source>
</evidence>
<dbReference type="Gene3D" id="2.160.20.10">
    <property type="entry name" value="Single-stranded right-handed beta-helix, Pectin lyase-like"/>
    <property type="match status" value="1"/>
</dbReference>
<dbReference type="KEGG" id="hhi:HAH_5164"/>